<protein>
    <recommendedName>
        <fullName evidence="3">Lipoprotein</fullName>
    </recommendedName>
</protein>
<dbReference type="HOGENOM" id="CLU_365574_0_0_14"/>
<dbReference type="STRING" id="1276258.SAPIS_v1c06340"/>
<accession>V5RIT7</accession>
<dbReference type="PROSITE" id="PS51257">
    <property type="entry name" value="PROKAR_LIPOPROTEIN"/>
    <property type="match status" value="1"/>
</dbReference>
<name>V5RIT7_SPIAP</name>
<gene>
    <name evidence="1" type="ORF">SAPIS_v1c06340</name>
</gene>
<evidence type="ECO:0008006" key="3">
    <source>
        <dbReference type="Google" id="ProtNLM"/>
    </source>
</evidence>
<evidence type="ECO:0000313" key="1">
    <source>
        <dbReference type="EMBL" id="AHB36479.1"/>
    </source>
</evidence>
<dbReference type="PATRIC" id="fig|1276258.3.peg.647"/>
<reference evidence="1 2" key="1">
    <citation type="journal article" date="2014" name="Genome Announc.">
        <title>Complete Genome Sequence of Spiroplasma apis B31T (ATCC 33834), a Bacterium Associated with May Disease of Honeybees (Apis mellifera).</title>
        <authorList>
            <person name="Ku C."/>
            <person name="Lo W.S."/>
            <person name="Chen L.L."/>
            <person name="Kuo C.H."/>
        </authorList>
    </citation>
    <scope>NUCLEOTIDE SEQUENCE [LARGE SCALE GENOMIC DNA]</scope>
    <source>
        <strain evidence="1">B31</strain>
    </source>
</reference>
<dbReference type="AlphaFoldDB" id="V5RIT7"/>
<dbReference type="KEGG" id="sapi:SAPIS_v1c06340"/>
<dbReference type="EMBL" id="CP006682">
    <property type="protein sequence ID" value="AHB36479.1"/>
    <property type="molecule type" value="Genomic_DNA"/>
</dbReference>
<dbReference type="OrthoDB" id="388278at2"/>
<proteinExistence type="predicted"/>
<sequence length="769" mass="86389">MKKLLNFLLAGSLLTTSLSSVISCNKPKVTSKKQKETNNQKDMLEGADFISRLVVASRHENLNYNLNEILSMYLTPNNSVLKVPTSYVYNNQEINVTEKISKFKRLLEPNLDLFDDNHFTGMYASYVMGMYDNEFYSNFITEGSDKAVYFNDTFSKEGNTGNNKNKNNATGYAAGLNRDINLAKEKERRSLSWGIQDTGALTNFLLVNGLDGGFPGDANSTISPMNPASDKLGGTNGGGYAWYNSLISSTKGNKNANGIQQLDVNQKLKNKKIKLIKNENKESFGTILQENSDEVEFNNTGSLLVNTAGALNFDAHINNIGSFLDNIFETESGAMILGELMSYLLPVVPMSSKNGFDAQAISQVEGFKLVTSTWSALKNIIDNENVKKYLQGVGLDIAKKAYSNLDKAPNPGSSIAGNEDQIGFDKLYGLMPNDKENNGTNAKYILNMIDDIEKVYSNLKDSKKQEEFARMMFMDDSPFKKAFEEQLKSIDADGSLWENTIQKNGIGGINIMSLMKRPFEDAINDDIKEEMNKAADYMRELQKKKFTSLNLKEKKVYLEMLGYKNGKFTKDSFLGRAFEGLKDKNIRGTKELEYIFKGFKNKLSNKMKEPHDKVFKYLVDDEFWDKNVTYVSSTSNTSIGAKMEFDLTYKGKGDTTSNASKQTKEVDVPENFNPYQTIKDNQKDVIEKLGSRIDTSRISGEVLGVNSGVISKDDLKAYDGLGDYNKYESVENKYKIVWENISIDPSSPHWVITSFRSFNNEGNEFFNIY</sequence>
<organism evidence="1 2">
    <name type="scientific">Spiroplasma apis B31</name>
    <dbReference type="NCBI Taxonomy" id="1276258"/>
    <lineage>
        <taxon>Bacteria</taxon>
        <taxon>Bacillati</taxon>
        <taxon>Mycoplasmatota</taxon>
        <taxon>Mollicutes</taxon>
        <taxon>Entomoplasmatales</taxon>
        <taxon>Spiroplasmataceae</taxon>
        <taxon>Spiroplasma</taxon>
    </lineage>
</organism>
<dbReference type="Proteomes" id="UP000018550">
    <property type="component" value="Chromosome"/>
</dbReference>
<evidence type="ECO:0000313" key="2">
    <source>
        <dbReference type="Proteomes" id="UP000018550"/>
    </source>
</evidence>
<dbReference type="RefSeq" id="WP_023789605.1">
    <property type="nucleotide sequence ID" value="NC_022998.1"/>
</dbReference>
<keyword evidence="2" id="KW-1185">Reference proteome</keyword>